<feature type="coiled-coil region" evidence="1">
    <location>
        <begin position="234"/>
        <end position="261"/>
    </location>
</feature>
<evidence type="ECO:0000256" key="1">
    <source>
        <dbReference type="SAM" id="Coils"/>
    </source>
</evidence>
<evidence type="ECO:0000256" key="2">
    <source>
        <dbReference type="SAM" id="MobiDB-lite"/>
    </source>
</evidence>
<keyword evidence="4" id="KW-1185">Reference proteome</keyword>
<keyword evidence="1" id="KW-0175">Coiled coil</keyword>
<evidence type="ECO:0000313" key="3">
    <source>
        <dbReference type="EMBL" id="KAH8039432.1"/>
    </source>
</evidence>
<dbReference type="Proteomes" id="UP000821866">
    <property type="component" value="Chromosome 1"/>
</dbReference>
<feature type="compositionally biased region" description="Basic and acidic residues" evidence="2">
    <location>
        <begin position="174"/>
        <end position="185"/>
    </location>
</feature>
<reference evidence="3" key="2">
    <citation type="submission" date="2021-09" db="EMBL/GenBank/DDBJ databases">
        <authorList>
            <person name="Jia N."/>
            <person name="Wang J."/>
            <person name="Shi W."/>
            <person name="Du L."/>
            <person name="Sun Y."/>
            <person name="Zhan W."/>
            <person name="Jiang J."/>
            <person name="Wang Q."/>
            <person name="Zhang B."/>
            <person name="Ji P."/>
            <person name="Sakyi L.B."/>
            <person name="Cui X."/>
            <person name="Yuan T."/>
            <person name="Jiang B."/>
            <person name="Yang W."/>
            <person name="Lam T.T.-Y."/>
            <person name="Chang Q."/>
            <person name="Ding S."/>
            <person name="Wang X."/>
            <person name="Zhu J."/>
            <person name="Ruan X."/>
            <person name="Zhao L."/>
            <person name="Wei J."/>
            <person name="Que T."/>
            <person name="Du C."/>
            <person name="Cheng J."/>
            <person name="Dai P."/>
            <person name="Han X."/>
            <person name="Huang E."/>
            <person name="Gao Y."/>
            <person name="Liu J."/>
            <person name="Shao H."/>
            <person name="Ye R."/>
            <person name="Li L."/>
            <person name="Wei W."/>
            <person name="Wang X."/>
            <person name="Wang C."/>
            <person name="Huo Q."/>
            <person name="Li W."/>
            <person name="Guo W."/>
            <person name="Chen H."/>
            <person name="Chen S."/>
            <person name="Zhou L."/>
            <person name="Zhou L."/>
            <person name="Ni X."/>
            <person name="Tian J."/>
            <person name="Zhou Y."/>
            <person name="Sheng Y."/>
            <person name="Liu T."/>
            <person name="Pan Y."/>
            <person name="Xia L."/>
            <person name="Li J."/>
            <person name="Zhao F."/>
            <person name="Cao W."/>
        </authorList>
    </citation>
    <scope>NUCLEOTIDE SEQUENCE</scope>
    <source>
        <strain evidence="3">Rmic-2018</strain>
        <tissue evidence="3">Larvae</tissue>
    </source>
</reference>
<dbReference type="EMBL" id="JABSTU010000001">
    <property type="protein sequence ID" value="KAH8039432.1"/>
    <property type="molecule type" value="Genomic_DNA"/>
</dbReference>
<name>A0A9J6EZK6_RHIMP</name>
<proteinExistence type="predicted"/>
<protein>
    <submittedName>
        <fullName evidence="3">Uncharacterized protein</fullName>
    </submittedName>
</protein>
<feature type="region of interest" description="Disordered" evidence="2">
    <location>
        <begin position="148"/>
        <end position="223"/>
    </location>
</feature>
<gene>
    <name evidence="3" type="ORF">HPB51_007310</name>
</gene>
<evidence type="ECO:0000313" key="4">
    <source>
        <dbReference type="Proteomes" id="UP000821866"/>
    </source>
</evidence>
<dbReference type="AlphaFoldDB" id="A0A9J6EZK6"/>
<reference evidence="3" key="1">
    <citation type="journal article" date="2020" name="Cell">
        <title>Large-Scale Comparative Analyses of Tick Genomes Elucidate Their Genetic Diversity and Vector Capacities.</title>
        <authorList>
            <consortium name="Tick Genome and Microbiome Consortium (TIGMIC)"/>
            <person name="Jia N."/>
            <person name="Wang J."/>
            <person name="Shi W."/>
            <person name="Du L."/>
            <person name="Sun Y."/>
            <person name="Zhan W."/>
            <person name="Jiang J.F."/>
            <person name="Wang Q."/>
            <person name="Zhang B."/>
            <person name="Ji P."/>
            <person name="Bell-Sakyi L."/>
            <person name="Cui X.M."/>
            <person name="Yuan T.T."/>
            <person name="Jiang B.G."/>
            <person name="Yang W.F."/>
            <person name="Lam T.T."/>
            <person name="Chang Q.C."/>
            <person name="Ding S.J."/>
            <person name="Wang X.J."/>
            <person name="Zhu J.G."/>
            <person name="Ruan X.D."/>
            <person name="Zhao L."/>
            <person name="Wei J.T."/>
            <person name="Ye R.Z."/>
            <person name="Que T.C."/>
            <person name="Du C.H."/>
            <person name="Zhou Y.H."/>
            <person name="Cheng J.X."/>
            <person name="Dai P.F."/>
            <person name="Guo W.B."/>
            <person name="Han X.H."/>
            <person name="Huang E.J."/>
            <person name="Li L.F."/>
            <person name="Wei W."/>
            <person name="Gao Y.C."/>
            <person name="Liu J.Z."/>
            <person name="Shao H.Z."/>
            <person name="Wang X."/>
            <person name="Wang C.C."/>
            <person name="Yang T.C."/>
            <person name="Huo Q.B."/>
            <person name="Li W."/>
            <person name="Chen H.Y."/>
            <person name="Chen S.E."/>
            <person name="Zhou L.G."/>
            <person name="Ni X.B."/>
            <person name="Tian J.H."/>
            <person name="Sheng Y."/>
            <person name="Liu T."/>
            <person name="Pan Y.S."/>
            <person name="Xia L.Y."/>
            <person name="Li J."/>
            <person name="Zhao F."/>
            <person name="Cao W.C."/>
        </authorList>
    </citation>
    <scope>NUCLEOTIDE SEQUENCE</scope>
    <source>
        <strain evidence="3">Rmic-2018</strain>
    </source>
</reference>
<organism evidence="3 4">
    <name type="scientific">Rhipicephalus microplus</name>
    <name type="common">Cattle tick</name>
    <name type="synonym">Boophilus microplus</name>
    <dbReference type="NCBI Taxonomy" id="6941"/>
    <lineage>
        <taxon>Eukaryota</taxon>
        <taxon>Metazoa</taxon>
        <taxon>Ecdysozoa</taxon>
        <taxon>Arthropoda</taxon>
        <taxon>Chelicerata</taxon>
        <taxon>Arachnida</taxon>
        <taxon>Acari</taxon>
        <taxon>Parasitiformes</taxon>
        <taxon>Ixodida</taxon>
        <taxon>Ixodoidea</taxon>
        <taxon>Ixodidae</taxon>
        <taxon>Rhipicephalinae</taxon>
        <taxon>Rhipicephalus</taxon>
        <taxon>Boophilus</taxon>
    </lineage>
</organism>
<dbReference type="VEuPathDB" id="VectorBase:LOC119164652"/>
<accession>A0A9J6EZK6</accession>
<comment type="caution">
    <text evidence="3">The sequence shown here is derived from an EMBL/GenBank/DDBJ whole genome shotgun (WGS) entry which is preliminary data.</text>
</comment>
<sequence>MIAATFVHQITTAESIKAKPEASQGVRPSPPRHGEIKEVRERRSLKDSYLAGLCTRRRLEQAPPHDVATRALCAFLLLTPKTIFPSEILGSSGPARTIDSWRPIQSTRKIQNQRQLQELFHVQIASRIPFEIRGPLHVQDTVSIQGWHQTSTRSGSGLGSGQGKTDGPSIRPDPSPRTDCGHARELQLSGVVPATEDQSRGKPNLTWADRVRSNDGEQPMQCDLSPEHARDAEILRLKKENADLKDTLTKMANEMAKFKRMLSTMHSKTEYETTDTPVPAPIGDGLMATKRRAVVSKLKNTESQVEEIRQTLVTITESIKMVAGSVASLTESAR</sequence>